<evidence type="ECO:0000313" key="2">
    <source>
        <dbReference type="RefSeq" id="XP_028146872.1"/>
    </source>
</evidence>
<gene>
    <name evidence="2" type="primary">LOC114340330</name>
</gene>
<dbReference type="RefSeq" id="XP_028146872.1">
    <property type="nucleotide sequence ID" value="XM_028291071.1"/>
</dbReference>
<feature type="region of interest" description="Disordered" evidence="1">
    <location>
        <begin position="1"/>
        <end position="23"/>
    </location>
</feature>
<proteinExistence type="predicted"/>
<dbReference type="AlphaFoldDB" id="A0A6P7GLQ2"/>
<name>A0A6P7GLQ2_DIAVI</name>
<protein>
    <submittedName>
        <fullName evidence="2">Uncharacterized protein LOC114340330</fullName>
    </submittedName>
</protein>
<evidence type="ECO:0000256" key="1">
    <source>
        <dbReference type="SAM" id="MobiDB-lite"/>
    </source>
</evidence>
<dbReference type="InParanoid" id="A0A6P7GLQ2"/>
<accession>A0A6P7GLQ2</accession>
<reference evidence="2" key="1">
    <citation type="submission" date="2025-08" db="UniProtKB">
        <authorList>
            <consortium name="RefSeq"/>
        </authorList>
    </citation>
    <scope>IDENTIFICATION</scope>
    <source>
        <tissue evidence="2">Whole insect</tissue>
    </source>
</reference>
<sequence length="101" mass="10929">MTQVFEATGMLEPPDASGASEQTPTMTQVFEATGMLEPPDASGASEVPVEQPTTSCKYFQLNFFVIHLTRSLPNIYTGVGISHATLSKNILRSHGRDEQSV</sequence>
<organism evidence="2">
    <name type="scientific">Diabrotica virgifera virgifera</name>
    <name type="common">western corn rootworm</name>
    <dbReference type="NCBI Taxonomy" id="50390"/>
    <lineage>
        <taxon>Eukaryota</taxon>
        <taxon>Metazoa</taxon>
        <taxon>Ecdysozoa</taxon>
        <taxon>Arthropoda</taxon>
        <taxon>Hexapoda</taxon>
        <taxon>Insecta</taxon>
        <taxon>Pterygota</taxon>
        <taxon>Neoptera</taxon>
        <taxon>Endopterygota</taxon>
        <taxon>Coleoptera</taxon>
        <taxon>Polyphaga</taxon>
        <taxon>Cucujiformia</taxon>
        <taxon>Chrysomeloidea</taxon>
        <taxon>Chrysomelidae</taxon>
        <taxon>Galerucinae</taxon>
        <taxon>Diabroticina</taxon>
        <taxon>Diabroticites</taxon>
        <taxon>Diabrotica</taxon>
    </lineage>
</organism>